<dbReference type="SUPFAM" id="SSF46894">
    <property type="entry name" value="C-terminal effector domain of the bipartite response regulators"/>
    <property type="match status" value="1"/>
</dbReference>
<dbReference type="GO" id="GO:0000160">
    <property type="term" value="P:phosphorelay signal transduction system"/>
    <property type="evidence" value="ECO:0007669"/>
    <property type="project" value="InterPro"/>
</dbReference>
<evidence type="ECO:0000256" key="1">
    <source>
        <dbReference type="ARBA" id="ARBA00022553"/>
    </source>
</evidence>
<name>A0A1N7BF04_9RHOO</name>
<dbReference type="CDD" id="cd06170">
    <property type="entry name" value="LuxR_C_like"/>
    <property type="match status" value="1"/>
</dbReference>
<dbReference type="GO" id="GO:0003677">
    <property type="term" value="F:DNA binding"/>
    <property type="evidence" value="ECO:0007669"/>
    <property type="project" value="UniProtKB-KW"/>
</dbReference>
<evidence type="ECO:0000256" key="3">
    <source>
        <dbReference type="PROSITE-ProRule" id="PRU00169"/>
    </source>
</evidence>
<dbReference type="Pfam" id="PF00072">
    <property type="entry name" value="Response_reg"/>
    <property type="match status" value="1"/>
</dbReference>
<dbReference type="PANTHER" id="PTHR43214">
    <property type="entry name" value="TWO-COMPONENT RESPONSE REGULATOR"/>
    <property type="match status" value="1"/>
</dbReference>
<feature type="domain" description="Response regulatory" evidence="5">
    <location>
        <begin position="12"/>
        <end position="128"/>
    </location>
</feature>
<dbReference type="Pfam" id="PF00196">
    <property type="entry name" value="GerE"/>
    <property type="match status" value="1"/>
</dbReference>
<dbReference type="InterPro" id="IPR001789">
    <property type="entry name" value="Sig_transdc_resp-reg_receiver"/>
</dbReference>
<dbReference type="SMART" id="SM00421">
    <property type="entry name" value="HTH_LUXR"/>
    <property type="match status" value="1"/>
</dbReference>
<dbReference type="EMBL" id="FTMD01000017">
    <property type="protein sequence ID" value="SIR49804.1"/>
    <property type="molecule type" value="Genomic_DNA"/>
</dbReference>
<keyword evidence="1 3" id="KW-0597">Phosphoprotein</keyword>
<evidence type="ECO:0000256" key="2">
    <source>
        <dbReference type="ARBA" id="ARBA00023125"/>
    </source>
</evidence>
<sequence length="221" mass="24640">MSDATQPVMRRRILMVDDHPIVREGMAKFLNLQDDLHLCCEAGSAQEALAMLQECNPDLAIVDMTLRGDSGLELVKAFRHRHPQLAILVMSMHDEGLFAERALRAGANGYLMKLEATAHILAAIRQVLAGNIYLSETMHNRIAQRLLAPGKTANGPIASLTEREFEVLHLIGLGFGTRQIAEKLSRSIKTIEAHRANLKEKLNLPHGPDLVRFAVQWLDRD</sequence>
<gene>
    <name evidence="6" type="ORF">SAMN05421829_11777</name>
</gene>
<evidence type="ECO:0000259" key="5">
    <source>
        <dbReference type="PROSITE" id="PS50110"/>
    </source>
</evidence>
<dbReference type="AlphaFoldDB" id="A0A1N7BF04"/>
<dbReference type="RefSeq" id="WP_084205172.1">
    <property type="nucleotide sequence ID" value="NZ_FTMD01000017.1"/>
</dbReference>
<feature type="domain" description="HTH luxR-type" evidence="4">
    <location>
        <begin position="153"/>
        <end position="218"/>
    </location>
</feature>
<dbReference type="SUPFAM" id="SSF52172">
    <property type="entry name" value="CheY-like"/>
    <property type="match status" value="1"/>
</dbReference>
<protein>
    <submittedName>
        <fullName evidence="6">Two component transcriptional regulator, LuxR family</fullName>
    </submittedName>
</protein>
<evidence type="ECO:0000259" key="4">
    <source>
        <dbReference type="PROSITE" id="PS50043"/>
    </source>
</evidence>
<evidence type="ECO:0000313" key="7">
    <source>
        <dbReference type="Proteomes" id="UP000186819"/>
    </source>
</evidence>
<reference evidence="7" key="1">
    <citation type="submission" date="2017-01" db="EMBL/GenBank/DDBJ databases">
        <authorList>
            <person name="Varghese N."/>
            <person name="Submissions S."/>
        </authorList>
    </citation>
    <scope>NUCLEOTIDE SEQUENCE [LARGE SCALE GENOMIC DNA]</scope>
    <source>
        <strain evidence="7">ATCC 51758</strain>
    </source>
</reference>
<dbReference type="InterPro" id="IPR011006">
    <property type="entry name" value="CheY-like_superfamily"/>
</dbReference>
<dbReference type="PROSITE" id="PS50043">
    <property type="entry name" value="HTH_LUXR_2"/>
    <property type="match status" value="1"/>
</dbReference>
<dbReference type="InterPro" id="IPR016032">
    <property type="entry name" value="Sig_transdc_resp-reg_C-effctor"/>
</dbReference>
<dbReference type="PRINTS" id="PR00038">
    <property type="entry name" value="HTHLUXR"/>
</dbReference>
<proteinExistence type="predicted"/>
<dbReference type="InterPro" id="IPR000792">
    <property type="entry name" value="Tscrpt_reg_LuxR_C"/>
</dbReference>
<dbReference type="InterPro" id="IPR058245">
    <property type="entry name" value="NreC/VraR/RcsB-like_REC"/>
</dbReference>
<dbReference type="PROSITE" id="PS00622">
    <property type="entry name" value="HTH_LUXR_1"/>
    <property type="match status" value="1"/>
</dbReference>
<dbReference type="SMART" id="SM00448">
    <property type="entry name" value="REC"/>
    <property type="match status" value="1"/>
</dbReference>
<dbReference type="CDD" id="cd17535">
    <property type="entry name" value="REC_NarL-like"/>
    <property type="match status" value="1"/>
</dbReference>
<dbReference type="PANTHER" id="PTHR43214:SF43">
    <property type="entry name" value="TWO-COMPONENT RESPONSE REGULATOR"/>
    <property type="match status" value="1"/>
</dbReference>
<dbReference type="STRING" id="34027.SAMN05421829_11777"/>
<feature type="modified residue" description="4-aspartylphosphate" evidence="3">
    <location>
        <position position="63"/>
    </location>
</feature>
<dbReference type="Gene3D" id="3.40.50.2300">
    <property type="match status" value="1"/>
</dbReference>
<evidence type="ECO:0000313" key="6">
    <source>
        <dbReference type="EMBL" id="SIR49804.1"/>
    </source>
</evidence>
<dbReference type="InterPro" id="IPR039420">
    <property type="entry name" value="WalR-like"/>
</dbReference>
<dbReference type="Proteomes" id="UP000186819">
    <property type="component" value="Unassembled WGS sequence"/>
</dbReference>
<organism evidence="6 7">
    <name type="scientific">Aromatoleum tolulyticum</name>
    <dbReference type="NCBI Taxonomy" id="34027"/>
    <lineage>
        <taxon>Bacteria</taxon>
        <taxon>Pseudomonadati</taxon>
        <taxon>Pseudomonadota</taxon>
        <taxon>Betaproteobacteria</taxon>
        <taxon>Rhodocyclales</taxon>
        <taxon>Rhodocyclaceae</taxon>
        <taxon>Aromatoleum</taxon>
    </lineage>
</organism>
<keyword evidence="2" id="KW-0238">DNA-binding</keyword>
<dbReference type="PROSITE" id="PS50110">
    <property type="entry name" value="RESPONSE_REGULATORY"/>
    <property type="match status" value="1"/>
</dbReference>
<dbReference type="GO" id="GO:0006355">
    <property type="term" value="P:regulation of DNA-templated transcription"/>
    <property type="evidence" value="ECO:0007669"/>
    <property type="project" value="InterPro"/>
</dbReference>
<accession>A0A1N7BF04</accession>
<keyword evidence="7" id="KW-1185">Reference proteome</keyword>